<dbReference type="EMBL" id="JAANOW010000001">
    <property type="protein sequence ID" value="NIH95470.1"/>
    <property type="molecule type" value="Genomic_DNA"/>
</dbReference>
<proteinExistence type="predicted"/>
<keyword evidence="1" id="KW-0732">Signal</keyword>
<dbReference type="RefSeq" id="WP_167158555.1">
    <property type="nucleotide sequence ID" value="NZ_JAANOW010000001.1"/>
</dbReference>
<feature type="chain" id="PRO_5039081457" description="DUF5642 domain-containing protein" evidence="1">
    <location>
        <begin position="21"/>
        <end position="220"/>
    </location>
</feature>
<evidence type="ECO:0000256" key="1">
    <source>
        <dbReference type="SAM" id="SignalP"/>
    </source>
</evidence>
<accession>A0A7X5ZCX7</accession>
<gene>
    <name evidence="2" type="ORF">FHU31_002426</name>
</gene>
<keyword evidence="3" id="KW-1185">Reference proteome</keyword>
<dbReference type="AlphaFoldDB" id="A0A7X5ZCX7"/>
<feature type="signal peptide" evidence="1">
    <location>
        <begin position="1"/>
        <end position="20"/>
    </location>
</feature>
<reference evidence="2 3" key="1">
    <citation type="submission" date="2020-03" db="EMBL/GenBank/DDBJ databases">
        <title>Sequencing the genomes of 1000 actinobacteria strains.</title>
        <authorList>
            <person name="Klenk H.-P."/>
        </authorList>
    </citation>
    <scope>NUCLEOTIDE SEQUENCE [LARGE SCALE GENOMIC DNA]</scope>
    <source>
        <strain evidence="2 3">DSM 44556</strain>
    </source>
</reference>
<name>A0A7X5ZCX7_9MYCO</name>
<protein>
    <recommendedName>
        <fullName evidence="4">DUF5642 domain-containing protein</fullName>
    </recommendedName>
</protein>
<evidence type="ECO:0000313" key="2">
    <source>
        <dbReference type="EMBL" id="NIH95470.1"/>
    </source>
</evidence>
<dbReference type="Proteomes" id="UP000547444">
    <property type="component" value="Unassembled WGS sequence"/>
</dbReference>
<comment type="caution">
    <text evidence="2">The sequence shown here is derived from an EMBL/GenBank/DDBJ whole genome shotgun (WGS) entry which is preliminary data.</text>
</comment>
<evidence type="ECO:0008006" key="4">
    <source>
        <dbReference type="Google" id="ProtNLM"/>
    </source>
</evidence>
<organism evidence="2 3">
    <name type="scientific">Mycolicibacterium fluoranthenivorans</name>
    <dbReference type="NCBI Taxonomy" id="258505"/>
    <lineage>
        <taxon>Bacteria</taxon>
        <taxon>Bacillati</taxon>
        <taxon>Actinomycetota</taxon>
        <taxon>Actinomycetes</taxon>
        <taxon>Mycobacteriales</taxon>
        <taxon>Mycobacteriaceae</taxon>
        <taxon>Mycolicibacterium</taxon>
    </lineage>
</organism>
<evidence type="ECO:0000313" key="3">
    <source>
        <dbReference type="Proteomes" id="UP000547444"/>
    </source>
</evidence>
<sequence>MIARLLVPAMLIALIHSGCAHVVTGTATWPGARLEAVLLTSADFAPGVRYDRIVERPGEPDGTGGPPAMLSTPQGCSDGFTRVIAATAERGPGSAAKYTVSYDGVRMLVTVLSRPLDLDAIAATAQRCAHYETFFDRSSPGIPMTTTGLTTERPGALVFEQTMQLSGERTSVYSSFENVDGMAVFAVGFPTPDPAITAKGTLPQTFLHVTGKQAARIGQR</sequence>